<keyword evidence="7" id="KW-1185">Reference proteome</keyword>
<evidence type="ECO:0000256" key="4">
    <source>
        <dbReference type="RuleBase" id="RU365069"/>
    </source>
</evidence>
<dbReference type="GO" id="GO:0015031">
    <property type="term" value="P:protein transport"/>
    <property type="evidence" value="ECO:0007669"/>
    <property type="project" value="UniProtKB-KW"/>
</dbReference>
<dbReference type="FunCoup" id="G8Y2A4">
    <property type="interactions" value="544"/>
</dbReference>
<dbReference type="GO" id="GO:0006887">
    <property type="term" value="P:exocytosis"/>
    <property type="evidence" value="ECO:0007669"/>
    <property type="project" value="UniProtKB-KW"/>
</dbReference>
<accession>G8Y2A4</accession>
<sequence length="967" mass="111843">MINYDDNETSILSFYNIKDVSLSRKKDLNLSHIESIDVDSVNDMSDDDKLNLLGRLISYSQDDQRNSPFVYDNDDLEDPLRGRGSNVAKQLLSEGIIKSVDDPKLGQFLITSQNYNPFEFLKVLHRDSSMDDLAYYLNYLERSIQSQTAQLKSVVNENFSGFVGCKKSIDDVLSWFKEQKTHSQKVMERSTVFNPQRHKKKAHDESLVSSLEESVNNVNMATSLVIRPIMDHKNKEMKIARVIDFVKSYEFFFDLPRNLIQYILSQNHQQFISDYHKYLKEKKQITSDYQQKAEKFQTVSSSTLDKNSLESWKMESYLFNTLLSKVFKEIDNVTTEYRRKINAELLNLDDDADDVENRSVADNTKFISLVDKLYELNTNDNGKSNPIYEFMKTSIMGLMSDLDYQLSKTRSKFDLMQHKLKQYVRSLDDFKEGGSNVKNIKDKYNSVHEYLNSSSFSSLPSSKDRDKVIVESFDNSENLDFSYISESWLILSNYFEYLDTTFMNRLSKFVNNYKHYNDNQTGFNVDQSGNLRNIFFKIITKLSSELNTIFVSENENSNLLESSRDDYGNFLPYYANSLSSVYYLTNISKKIDGILTRAGGFVATVANISKSTDSNKIIKMLRSVYSSTSQKILEGICVSWINDCSQLYEIENWEKYNPVSEEKDEVTYTKTIDIFQCYETFILHRLSEMIFSKNQSTSDESVRIVSAYPSKRVLVSVEIQFMRSLNIFLDSLMKKYASDNQNLMKNNDLSSDIFKILTMNNFDVLSRKIYPSLIRSFDVLFQKDLSQQKMKLYADIDKATLTILDDILRRERAFVDEIISNHFVSVKIRDSTSSGELRVDGFVYVVLVHLVKLVHTVRPLTGDEIFINIVNEIQQYFLQTTLESLRSYKSAEASESVLNNLHLGTAFFVEVFDTSANLKLNESSMKYADLLLEATRSSNSSSSITNTQFEQALVKYLTESESEFDCF</sequence>
<dbReference type="InterPro" id="IPR039481">
    <property type="entry name" value="EXOC2/Sec5_N_dom"/>
</dbReference>
<keyword evidence="3 4" id="KW-0268">Exocytosis</keyword>
<comment type="subunit">
    <text evidence="4">Component of the exocyst complex.</text>
</comment>
<dbReference type="EMBL" id="FO082047">
    <property type="protein sequence ID" value="CCE85915.1"/>
    <property type="molecule type" value="Genomic_DNA"/>
</dbReference>
<dbReference type="eggNOG" id="KOG2347">
    <property type="taxonomic scope" value="Eukaryota"/>
</dbReference>
<reference evidence="6 7" key="1">
    <citation type="journal article" date="2012" name="G3 (Bethesda)">
        <title>Pichia sorbitophila, an interspecies yeast hybrid reveals early steps of genome resolution following polyploidization.</title>
        <authorList>
            <person name="Leh Louis V."/>
            <person name="Despons L."/>
            <person name="Friedrich A."/>
            <person name="Martin T."/>
            <person name="Durrens P."/>
            <person name="Casaregola S."/>
            <person name="Neuveglise C."/>
            <person name="Fairhead C."/>
            <person name="Marck C."/>
            <person name="Cruz J.A."/>
            <person name="Straub M.L."/>
            <person name="Kugler V."/>
            <person name="Sacerdot C."/>
            <person name="Uzunov Z."/>
            <person name="Thierry A."/>
            <person name="Weiss S."/>
            <person name="Bleykasten C."/>
            <person name="De Montigny J."/>
            <person name="Jacques N."/>
            <person name="Jung P."/>
            <person name="Lemaire M."/>
            <person name="Mallet S."/>
            <person name="Morel G."/>
            <person name="Richard G.F."/>
            <person name="Sarkar A."/>
            <person name="Savel G."/>
            <person name="Schacherer J."/>
            <person name="Seret M.L."/>
            <person name="Talla E."/>
            <person name="Samson G."/>
            <person name="Jubin C."/>
            <person name="Poulain J."/>
            <person name="Vacherie B."/>
            <person name="Barbe V."/>
            <person name="Pelletier E."/>
            <person name="Sherman D.J."/>
            <person name="Westhof E."/>
            <person name="Weissenbach J."/>
            <person name="Baret P.V."/>
            <person name="Wincker P."/>
            <person name="Gaillardin C."/>
            <person name="Dujon B."/>
            <person name="Souciet J.L."/>
        </authorList>
    </citation>
    <scope>NUCLEOTIDE SEQUENCE [LARGE SCALE GENOMIC DNA]</scope>
    <source>
        <strain evidence="7">ATCC MYA-4447 / BCRC 22081 / CBS 7064 / NBRC 10061 / NRRL Y-12695</strain>
    </source>
</reference>
<evidence type="ECO:0000256" key="2">
    <source>
        <dbReference type="ARBA" id="ARBA00022448"/>
    </source>
</evidence>
<organism evidence="6 7">
    <name type="scientific">Pichia sorbitophila (strain ATCC MYA-4447 / BCRC 22081 / CBS 7064 / NBRC 10061 / NRRL Y-12695)</name>
    <name type="common">Hybrid yeast</name>
    <dbReference type="NCBI Taxonomy" id="559304"/>
    <lineage>
        <taxon>Eukaryota</taxon>
        <taxon>Fungi</taxon>
        <taxon>Dikarya</taxon>
        <taxon>Ascomycota</taxon>
        <taxon>Saccharomycotina</taxon>
        <taxon>Pichiomycetes</taxon>
        <taxon>Debaryomycetaceae</taxon>
        <taxon>Millerozyma</taxon>
    </lineage>
</organism>
<dbReference type="InParanoid" id="G8Y2A4"/>
<comment type="similarity">
    <text evidence="1 4">Belongs to the SEC5 family.</text>
</comment>
<feature type="domain" description="Exocyst complex component EXOC2/Sec5 N-terminal" evidence="5">
    <location>
        <begin position="77"/>
        <end position="967"/>
    </location>
</feature>
<evidence type="ECO:0000256" key="1">
    <source>
        <dbReference type="ARBA" id="ARBA00010578"/>
    </source>
</evidence>
<evidence type="ECO:0000259" key="5">
    <source>
        <dbReference type="Pfam" id="PF15469"/>
    </source>
</evidence>
<dbReference type="STRING" id="559304.G8Y2A4"/>
<keyword evidence="2 4" id="KW-0813">Transport</keyword>
<dbReference type="OrthoDB" id="26242at2759"/>
<dbReference type="GO" id="GO:0006893">
    <property type="term" value="P:Golgi to plasma membrane transport"/>
    <property type="evidence" value="ECO:0007669"/>
    <property type="project" value="UniProtKB-UniRule"/>
</dbReference>
<dbReference type="Proteomes" id="UP000005222">
    <property type="component" value="Chromosome M"/>
</dbReference>
<gene>
    <name evidence="6" type="primary">Piso0_005555</name>
    <name evidence="6" type="ORF">GNLVRS01_PISO0M17238g</name>
</gene>
<evidence type="ECO:0000313" key="7">
    <source>
        <dbReference type="Proteomes" id="UP000005222"/>
    </source>
</evidence>
<evidence type="ECO:0000256" key="3">
    <source>
        <dbReference type="ARBA" id="ARBA00022483"/>
    </source>
</evidence>
<proteinExistence type="inferred from homology"/>
<evidence type="ECO:0000313" key="6">
    <source>
        <dbReference type="EMBL" id="CCE85915.1"/>
    </source>
</evidence>
<protein>
    <recommendedName>
        <fullName evidence="4">Exocyst complex component SEC5</fullName>
    </recommendedName>
</protein>
<dbReference type="PANTHER" id="PTHR13043:SF1">
    <property type="entry name" value="EXOCYST COMPLEX COMPONENT 2"/>
    <property type="match status" value="1"/>
</dbReference>
<name>G8Y2A4_PICSO</name>
<dbReference type="PANTHER" id="PTHR13043">
    <property type="entry name" value="EXOCYST COMPLEX COMPONENT SEC5"/>
    <property type="match status" value="1"/>
</dbReference>
<dbReference type="Pfam" id="PF15469">
    <property type="entry name" value="Sec5"/>
    <property type="match status" value="1"/>
</dbReference>
<dbReference type="AlphaFoldDB" id="G8Y2A4"/>
<dbReference type="GO" id="GO:0000145">
    <property type="term" value="C:exocyst"/>
    <property type="evidence" value="ECO:0007669"/>
    <property type="project" value="UniProtKB-UniRule"/>
</dbReference>
<dbReference type="OMA" id="LETWIAC"/>
<dbReference type="InterPro" id="IPR029175">
    <property type="entry name" value="EXOC2/Sec5"/>
</dbReference>
<comment type="function">
    <text evidence="4">Component of the exocyst complex involved in the docking of exocytic vesicles with fusion sites on the plasma membrane.</text>
</comment>
<keyword evidence="4" id="KW-0653">Protein transport</keyword>
<dbReference type="HOGENOM" id="CLU_321631_0_0_1"/>